<organism evidence="1 2">
    <name type="scientific">Microdochium trichocladiopsis</name>
    <dbReference type="NCBI Taxonomy" id="1682393"/>
    <lineage>
        <taxon>Eukaryota</taxon>
        <taxon>Fungi</taxon>
        <taxon>Dikarya</taxon>
        <taxon>Ascomycota</taxon>
        <taxon>Pezizomycotina</taxon>
        <taxon>Sordariomycetes</taxon>
        <taxon>Xylariomycetidae</taxon>
        <taxon>Xylariales</taxon>
        <taxon>Microdochiaceae</taxon>
        <taxon>Microdochium</taxon>
    </lineage>
</organism>
<sequence>MTRLCGSEPQTAGRTRKRWMRSRCTEWVVMFRPASGLRLWSMVVLGCACLPCRGSCCAADLILPTPGCCPILLPVACLYISHDAFHFLPPRFVLVAQNTALGSPFPAPQFLVCFSQRAAHDTSLPRRGRFCCFFLYRPVDRDSMATITRPARAPAPAAEAARAS</sequence>
<proteinExistence type="predicted"/>
<protein>
    <submittedName>
        <fullName evidence="1">Uncharacterized protein</fullName>
    </submittedName>
</protein>
<reference evidence="1" key="1">
    <citation type="journal article" date="2021" name="Nat. Commun.">
        <title>Genetic determinants of endophytism in the Arabidopsis root mycobiome.</title>
        <authorList>
            <person name="Mesny F."/>
            <person name="Miyauchi S."/>
            <person name="Thiergart T."/>
            <person name="Pickel B."/>
            <person name="Atanasova L."/>
            <person name="Karlsson M."/>
            <person name="Huettel B."/>
            <person name="Barry K.W."/>
            <person name="Haridas S."/>
            <person name="Chen C."/>
            <person name="Bauer D."/>
            <person name="Andreopoulos W."/>
            <person name="Pangilinan J."/>
            <person name="LaButti K."/>
            <person name="Riley R."/>
            <person name="Lipzen A."/>
            <person name="Clum A."/>
            <person name="Drula E."/>
            <person name="Henrissat B."/>
            <person name="Kohler A."/>
            <person name="Grigoriev I.V."/>
            <person name="Martin F.M."/>
            <person name="Hacquard S."/>
        </authorList>
    </citation>
    <scope>NUCLEOTIDE SEQUENCE</scope>
    <source>
        <strain evidence="1">MPI-CAGE-CH-0230</strain>
    </source>
</reference>
<dbReference type="Proteomes" id="UP000756346">
    <property type="component" value="Unassembled WGS sequence"/>
</dbReference>
<keyword evidence="2" id="KW-1185">Reference proteome</keyword>
<evidence type="ECO:0000313" key="2">
    <source>
        <dbReference type="Proteomes" id="UP000756346"/>
    </source>
</evidence>
<dbReference type="GeneID" id="70193019"/>
<dbReference type="RefSeq" id="XP_046015059.1">
    <property type="nucleotide sequence ID" value="XM_046163473.1"/>
</dbReference>
<name>A0A9P9BWD4_9PEZI</name>
<accession>A0A9P9BWD4</accession>
<gene>
    <name evidence="1" type="ORF">B0I36DRAFT_86194</name>
</gene>
<evidence type="ECO:0000313" key="1">
    <source>
        <dbReference type="EMBL" id="KAH7034966.1"/>
    </source>
</evidence>
<comment type="caution">
    <text evidence="1">The sequence shown here is derived from an EMBL/GenBank/DDBJ whole genome shotgun (WGS) entry which is preliminary data.</text>
</comment>
<dbReference type="AlphaFoldDB" id="A0A9P9BWD4"/>
<dbReference type="EMBL" id="JAGTJQ010000003">
    <property type="protein sequence ID" value="KAH7034966.1"/>
    <property type="molecule type" value="Genomic_DNA"/>
</dbReference>